<dbReference type="AlphaFoldDB" id="A0A0L8IZ72"/>
<dbReference type="Proteomes" id="UP000050297">
    <property type="component" value="Unassembled WGS sequence"/>
</dbReference>
<dbReference type="PATRIC" id="fig|199198.4.peg.4398"/>
<name>A0A0L8IZ72_PSESX</name>
<sequence length="166" mass="18007">MTDHVRGSRGTWQTCLALLACLCLDAMHPACAEEADDMALALVEQRNLGDGLAWLGYQVASRTATFAGIVQAVGKTEAQELVQKELQRLKPEYQAQWDRNLAAAYAHSFTAEELRSLNQGGDSPSLGNSFRARNTQVSADMKARSSELLGQFVSRALGNAEAALQH</sequence>
<organism evidence="2 3">
    <name type="scientific">Pseudomonas syringae pv. aceris</name>
    <dbReference type="NCBI Taxonomy" id="199198"/>
    <lineage>
        <taxon>Bacteria</taxon>
        <taxon>Pseudomonadati</taxon>
        <taxon>Pseudomonadota</taxon>
        <taxon>Gammaproteobacteria</taxon>
        <taxon>Pseudomonadales</taxon>
        <taxon>Pseudomonadaceae</taxon>
        <taxon>Pseudomonas</taxon>
        <taxon>Pseudomonas syringae</taxon>
    </lineage>
</organism>
<evidence type="ECO:0000256" key="1">
    <source>
        <dbReference type="SAM" id="SignalP"/>
    </source>
</evidence>
<protein>
    <submittedName>
        <fullName evidence="2">Uncharacterized protein</fullName>
    </submittedName>
</protein>
<dbReference type="RefSeq" id="WP_003402502.1">
    <property type="nucleotide sequence ID" value="NZ_LGAR01000003.1"/>
</dbReference>
<proteinExistence type="predicted"/>
<dbReference type="PROSITE" id="PS51257">
    <property type="entry name" value="PROKAR_LIPOPROTEIN"/>
    <property type="match status" value="1"/>
</dbReference>
<evidence type="ECO:0000313" key="3">
    <source>
        <dbReference type="Proteomes" id="UP000050297"/>
    </source>
</evidence>
<evidence type="ECO:0000313" key="2">
    <source>
        <dbReference type="EMBL" id="KPW15050.1"/>
    </source>
</evidence>
<feature type="chain" id="PRO_5009783818" evidence="1">
    <location>
        <begin position="33"/>
        <end position="166"/>
    </location>
</feature>
<accession>A0A0L8IZ72</accession>
<keyword evidence="1" id="KW-0732">Signal</keyword>
<feature type="signal peptide" evidence="1">
    <location>
        <begin position="1"/>
        <end position="32"/>
    </location>
</feature>
<comment type="caution">
    <text evidence="2">The sequence shown here is derived from an EMBL/GenBank/DDBJ whole genome shotgun (WGS) entry which is preliminary data.</text>
</comment>
<reference evidence="2 3" key="1">
    <citation type="submission" date="2015-09" db="EMBL/GenBank/DDBJ databases">
        <title>Genome announcement of multiple Pseudomonas syringae strains.</title>
        <authorList>
            <person name="Thakur S."/>
            <person name="Wang P.W."/>
            <person name="Gong Y."/>
            <person name="Weir B.S."/>
            <person name="Guttman D.S."/>
        </authorList>
    </citation>
    <scope>NUCLEOTIDE SEQUENCE [LARGE SCALE GENOMIC DNA]</scope>
    <source>
        <strain evidence="2 3">ICMP2802</strain>
    </source>
</reference>
<gene>
    <name evidence="2" type="ORF">ALO91_00406</name>
</gene>
<dbReference type="EMBL" id="LJPM01000439">
    <property type="protein sequence ID" value="KPW15050.1"/>
    <property type="molecule type" value="Genomic_DNA"/>
</dbReference>